<dbReference type="AlphaFoldDB" id="A0AA36CMS9"/>
<name>A0AA36CMS9_9BILA</name>
<evidence type="ECO:0000313" key="3">
    <source>
        <dbReference type="Proteomes" id="UP001177023"/>
    </source>
</evidence>
<reference evidence="2" key="1">
    <citation type="submission" date="2023-06" db="EMBL/GenBank/DDBJ databases">
        <authorList>
            <person name="Delattre M."/>
        </authorList>
    </citation>
    <scope>NUCLEOTIDE SEQUENCE</scope>
    <source>
        <strain evidence="2">AF72</strain>
    </source>
</reference>
<evidence type="ECO:0000313" key="2">
    <source>
        <dbReference type="EMBL" id="CAJ0570916.1"/>
    </source>
</evidence>
<dbReference type="EMBL" id="CATQJA010002506">
    <property type="protein sequence ID" value="CAJ0570916.1"/>
    <property type="molecule type" value="Genomic_DNA"/>
</dbReference>
<feature type="non-terminal residue" evidence="2">
    <location>
        <position position="1"/>
    </location>
</feature>
<feature type="region of interest" description="Disordered" evidence="1">
    <location>
        <begin position="64"/>
        <end position="92"/>
    </location>
</feature>
<organism evidence="2 3">
    <name type="scientific">Mesorhabditis spiculigera</name>
    <dbReference type="NCBI Taxonomy" id="96644"/>
    <lineage>
        <taxon>Eukaryota</taxon>
        <taxon>Metazoa</taxon>
        <taxon>Ecdysozoa</taxon>
        <taxon>Nematoda</taxon>
        <taxon>Chromadorea</taxon>
        <taxon>Rhabditida</taxon>
        <taxon>Rhabditina</taxon>
        <taxon>Rhabditomorpha</taxon>
        <taxon>Rhabditoidea</taxon>
        <taxon>Rhabditidae</taxon>
        <taxon>Mesorhabditinae</taxon>
        <taxon>Mesorhabditis</taxon>
    </lineage>
</organism>
<gene>
    <name evidence="2" type="ORF">MSPICULIGERA_LOCUS9348</name>
</gene>
<sequence length="104" mass="11382">MIENPDGRVQAAGDAARRKKDYDKKTRRAIREGRYLGMHGRVSKEELEEPLCRDPQHVVVQPKIADPPARTDNNASAAPTSPGIRTASPIDPSQKVAGLLDTIL</sequence>
<dbReference type="Proteomes" id="UP001177023">
    <property type="component" value="Unassembled WGS sequence"/>
</dbReference>
<proteinExistence type="predicted"/>
<protein>
    <submittedName>
        <fullName evidence="2">Uncharacterized protein</fullName>
    </submittedName>
</protein>
<evidence type="ECO:0000256" key="1">
    <source>
        <dbReference type="SAM" id="MobiDB-lite"/>
    </source>
</evidence>
<comment type="caution">
    <text evidence="2">The sequence shown here is derived from an EMBL/GenBank/DDBJ whole genome shotgun (WGS) entry which is preliminary data.</text>
</comment>
<keyword evidence="3" id="KW-1185">Reference proteome</keyword>
<accession>A0AA36CMS9</accession>
<feature type="region of interest" description="Disordered" evidence="1">
    <location>
        <begin position="1"/>
        <end position="26"/>
    </location>
</feature>